<keyword evidence="2" id="KW-1185">Reference proteome</keyword>
<reference evidence="2" key="1">
    <citation type="submission" date="2020-12" db="EMBL/GenBank/DDBJ databases">
        <title>Hymenobacter sp.</title>
        <authorList>
            <person name="Kim M.K."/>
        </authorList>
    </citation>
    <scope>NUCLEOTIDE SEQUENCE [LARGE SCALE GENOMIC DNA]</scope>
    <source>
        <strain evidence="2">BT553</strain>
    </source>
</reference>
<evidence type="ECO:0000313" key="2">
    <source>
        <dbReference type="Proteomes" id="UP000640426"/>
    </source>
</evidence>
<sequence>MARYENALDLAKTQVALRALRYGHFPSDIFDEYGWDMLLHLFIASIRKQTIYSDNLINMTSKNWTVGERWLKHLVAEDMVHRDQDVVTLTPKSLAQMETFHGEVLAAAA</sequence>
<accession>A0ABS0XLQ4</accession>
<name>A0ABS0XLQ4_9SPHN</name>
<evidence type="ECO:0000313" key="1">
    <source>
        <dbReference type="EMBL" id="MBJ6120959.1"/>
    </source>
</evidence>
<dbReference type="EMBL" id="JAELXS010000002">
    <property type="protein sequence ID" value="MBJ6120959.1"/>
    <property type="molecule type" value="Genomic_DNA"/>
</dbReference>
<protein>
    <recommendedName>
        <fullName evidence="3">MarR family transcriptional regulator</fullName>
    </recommendedName>
</protein>
<proteinExistence type="predicted"/>
<organism evidence="1 2">
    <name type="scientific">Sphingomonas mollis</name>
    <dbReference type="NCBI Taxonomy" id="2795726"/>
    <lineage>
        <taxon>Bacteria</taxon>
        <taxon>Pseudomonadati</taxon>
        <taxon>Pseudomonadota</taxon>
        <taxon>Alphaproteobacteria</taxon>
        <taxon>Sphingomonadales</taxon>
        <taxon>Sphingomonadaceae</taxon>
        <taxon>Sphingomonas</taxon>
    </lineage>
</organism>
<dbReference type="Proteomes" id="UP000640426">
    <property type="component" value="Unassembled WGS sequence"/>
</dbReference>
<comment type="caution">
    <text evidence="1">The sequence shown here is derived from an EMBL/GenBank/DDBJ whole genome shotgun (WGS) entry which is preliminary data.</text>
</comment>
<evidence type="ECO:0008006" key="3">
    <source>
        <dbReference type="Google" id="ProtNLM"/>
    </source>
</evidence>
<dbReference type="RefSeq" id="WP_199035428.1">
    <property type="nucleotide sequence ID" value="NZ_JAELXS010000002.1"/>
</dbReference>
<gene>
    <name evidence="1" type="ORF">JAO74_04035</name>
</gene>